<feature type="compositionally biased region" description="Basic residues" evidence="1">
    <location>
        <begin position="505"/>
        <end position="514"/>
    </location>
</feature>
<dbReference type="EMBL" id="BNCO01000028">
    <property type="protein sequence ID" value="GIL57659.1"/>
    <property type="molecule type" value="Genomic_DNA"/>
</dbReference>
<protein>
    <submittedName>
        <fullName evidence="2">Uncharacterized protein</fullName>
    </submittedName>
</protein>
<gene>
    <name evidence="2" type="ORF">Vafri_12843</name>
</gene>
<evidence type="ECO:0000313" key="3">
    <source>
        <dbReference type="Proteomes" id="UP000747399"/>
    </source>
</evidence>
<comment type="caution">
    <text evidence="2">The sequence shown here is derived from an EMBL/GenBank/DDBJ whole genome shotgun (WGS) entry which is preliminary data.</text>
</comment>
<dbReference type="InterPro" id="IPR011042">
    <property type="entry name" value="6-blade_b-propeller_TolB-like"/>
</dbReference>
<evidence type="ECO:0000313" key="2">
    <source>
        <dbReference type="EMBL" id="GIL57659.1"/>
    </source>
</evidence>
<dbReference type="AlphaFoldDB" id="A0A8J4BB22"/>
<sequence length="520" mass="55205">METPPLVGLPAPGIVGIVRRRVGLRLENLVLCNGARGEGAKASRGRGFYELLCLDQGHPPVLSQQPILLYEPAPDGGGLRPYEISSFLSCAAFCSDLGLTFFGQGHEIYTIDANNVVRRLFGGQDVVGGTVALKLCFPSELASPDPETLYVTDARGLHVLRLEPSPSDDGIVAASVNTLRLHDQDEFGQIGIAHNSRSLVTFSATAIYKREEANGGWRLWSGNAELGGFADGDRQQARFSSIIAVTFDGYGAGYVLDAQADGRTVVRYVDIDGYVKTFFDPTLPDEDVLGEDTDSCSTRPVSPSPWASACLREPANEVLEGAFHGGGLRDPMVLNDSLALCAPLLDMILFLHLPDACELHCQGALSPVHPSTCPSNPAAPAGPLDSAWCRDGAHQAGLKSARWSYAETPSCSTNTCCCTCDSGDALNQTGGSTVGRGASIAENDESQGSYKPAVNELSPTQDDDEVNSECTSCTAFGGPLELHGRKRGSYDGLELKAVGKGRNPSARKRLRRSAVTKVSA</sequence>
<keyword evidence="3" id="KW-1185">Reference proteome</keyword>
<name>A0A8J4BB22_9CHLO</name>
<dbReference type="Proteomes" id="UP000747399">
    <property type="component" value="Unassembled WGS sequence"/>
</dbReference>
<feature type="region of interest" description="Disordered" evidence="1">
    <location>
        <begin position="499"/>
        <end position="520"/>
    </location>
</feature>
<organism evidence="2 3">
    <name type="scientific">Volvox africanus</name>
    <dbReference type="NCBI Taxonomy" id="51714"/>
    <lineage>
        <taxon>Eukaryota</taxon>
        <taxon>Viridiplantae</taxon>
        <taxon>Chlorophyta</taxon>
        <taxon>core chlorophytes</taxon>
        <taxon>Chlorophyceae</taxon>
        <taxon>CS clade</taxon>
        <taxon>Chlamydomonadales</taxon>
        <taxon>Volvocaceae</taxon>
        <taxon>Volvox</taxon>
    </lineage>
</organism>
<dbReference type="Gene3D" id="2.120.10.30">
    <property type="entry name" value="TolB, C-terminal domain"/>
    <property type="match status" value="1"/>
</dbReference>
<accession>A0A8J4BB22</accession>
<proteinExistence type="predicted"/>
<reference evidence="2" key="1">
    <citation type="journal article" date="2021" name="Proc. Natl. Acad. Sci. U.S.A.">
        <title>Three genomes in the algal genus Volvox reveal the fate of a haploid sex-determining region after a transition to homothallism.</title>
        <authorList>
            <person name="Yamamoto K."/>
            <person name="Hamaji T."/>
            <person name="Kawai-Toyooka H."/>
            <person name="Matsuzaki R."/>
            <person name="Takahashi F."/>
            <person name="Nishimura Y."/>
            <person name="Kawachi M."/>
            <person name="Noguchi H."/>
            <person name="Minakuchi Y."/>
            <person name="Umen J.G."/>
            <person name="Toyoda A."/>
            <person name="Nozaki H."/>
        </authorList>
    </citation>
    <scope>NUCLEOTIDE SEQUENCE</scope>
    <source>
        <strain evidence="2">NIES-3780</strain>
    </source>
</reference>
<evidence type="ECO:0000256" key="1">
    <source>
        <dbReference type="SAM" id="MobiDB-lite"/>
    </source>
</evidence>